<protein>
    <submittedName>
        <fullName evidence="5">SNF1-related protein kinase regulatory subunit gamma-like PV42a</fullName>
    </submittedName>
</protein>
<accession>A0ABD1RYE7</accession>
<feature type="domain" description="CBS" evidence="4">
    <location>
        <begin position="393"/>
        <end position="450"/>
    </location>
</feature>
<gene>
    <name evidence="5" type="ORF">Adt_29102</name>
</gene>
<dbReference type="Pfam" id="PF00571">
    <property type="entry name" value="CBS"/>
    <property type="match status" value="1"/>
</dbReference>
<proteinExistence type="predicted"/>
<dbReference type="SMART" id="SM00116">
    <property type="entry name" value="CBS"/>
    <property type="match status" value="2"/>
</dbReference>
<dbReference type="PROSITE" id="PS51371">
    <property type="entry name" value="CBS"/>
    <property type="match status" value="1"/>
</dbReference>
<evidence type="ECO:0000256" key="1">
    <source>
        <dbReference type="ARBA" id="ARBA00022737"/>
    </source>
</evidence>
<evidence type="ECO:0000259" key="4">
    <source>
        <dbReference type="PROSITE" id="PS51371"/>
    </source>
</evidence>
<dbReference type="InterPro" id="IPR000644">
    <property type="entry name" value="CBS_dom"/>
</dbReference>
<organism evidence="5 6">
    <name type="scientific">Abeliophyllum distichum</name>
    <dbReference type="NCBI Taxonomy" id="126358"/>
    <lineage>
        <taxon>Eukaryota</taxon>
        <taxon>Viridiplantae</taxon>
        <taxon>Streptophyta</taxon>
        <taxon>Embryophyta</taxon>
        <taxon>Tracheophyta</taxon>
        <taxon>Spermatophyta</taxon>
        <taxon>Magnoliopsida</taxon>
        <taxon>eudicotyledons</taxon>
        <taxon>Gunneridae</taxon>
        <taxon>Pentapetalae</taxon>
        <taxon>asterids</taxon>
        <taxon>lamiids</taxon>
        <taxon>Lamiales</taxon>
        <taxon>Oleaceae</taxon>
        <taxon>Forsythieae</taxon>
        <taxon>Abeliophyllum</taxon>
    </lineage>
</organism>
<evidence type="ECO:0000256" key="3">
    <source>
        <dbReference type="PROSITE-ProRule" id="PRU00703"/>
    </source>
</evidence>
<keyword evidence="6" id="KW-1185">Reference proteome</keyword>
<name>A0ABD1RYE7_9LAMI</name>
<dbReference type="PANTHER" id="PTHR13780:SF101">
    <property type="entry name" value="SNF1-RELATED PROTEIN KINASE REGULATORY SUBUNIT GAMMA-LIKE PV42A"/>
    <property type="match status" value="1"/>
</dbReference>
<comment type="caution">
    <text evidence="5">The sequence shown here is derived from an EMBL/GenBank/DDBJ whole genome shotgun (WGS) entry which is preliminary data.</text>
</comment>
<dbReference type="InterPro" id="IPR046342">
    <property type="entry name" value="CBS_dom_sf"/>
</dbReference>
<evidence type="ECO:0000313" key="5">
    <source>
        <dbReference type="EMBL" id="KAL2493474.1"/>
    </source>
</evidence>
<sequence length="452" mass="49956">MKIQSRGGTENCDSFPIMFIFKLKTDRLVLLVTIWHHVANTTSDEIWTRRKRHEYLGSAYVYLPCSSSIKNQANMQIQATKVEQIHGSIHQPHRLRDNKVGDLITDKRRLVEVPYKASLADTMNALMANRITAVAVAAPPGHWIGAGGSMILESDKQTGEVRKHYIGMVTMLDILAQIAGNHVEPESVSGGDGDDLDQKMKVPVSSIIGRCLESLSLWTLNCNTSIVDCMEVFSKGIHRALVPADSQMENVAGVELVESASSYRMLTQMDVIKFLKAYDNELKGILSRRVKEIGAVSDIVFGVTNRTKVIDAIKCMNTASLNAVPIVQSSNDTEDHTQLINGKHRKLVGTFSATDLRGCLLSQLKSCMHLGVIEFIEKCSGTPTHEASGLRTSTKELVTCYQESTLGEVVDKAINNHVHRVWVVDEQGLLVGLVSLTDMTRVIRSWMLSEPA</sequence>
<dbReference type="SUPFAM" id="SSF54631">
    <property type="entry name" value="CBS-domain pair"/>
    <property type="match status" value="2"/>
</dbReference>
<evidence type="ECO:0000313" key="6">
    <source>
        <dbReference type="Proteomes" id="UP001604336"/>
    </source>
</evidence>
<dbReference type="Gene3D" id="3.10.580.10">
    <property type="entry name" value="CBS-domain"/>
    <property type="match status" value="2"/>
</dbReference>
<dbReference type="Proteomes" id="UP001604336">
    <property type="component" value="Unassembled WGS sequence"/>
</dbReference>
<keyword evidence="2 3" id="KW-0129">CBS domain</keyword>
<evidence type="ECO:0000256" key="2">
    <source>
        <dbReference type="ARBA" id="ARBA00023122"/>
    </source>
</evidence>
<reference evidence="6" key="1">
    <citation type="submission" date="2024-07" db="EMBL/GenBank/DDBJ databases">
        <title>Two chromosome-level genome assemblies of Korean endemic species Abeliophyllum distichum and Forsythia ovata (Oleaceae).</title>
        <authorList>
            <person name="Jang H."/>
        </authorList>
    </citation>
    <scope>NUCLEOTIDE SEQUENCE [LARGE SCALE GENOMIC DNA]</scope>
</reference>
<keyword evidence="1" id="KW-0677">Repeat</keyword>
<dbReference type="InterPro" id="IPR050511">
    <property type="entry name" value="AMPK_gamma/SDS23_families"/>
</dbReference>
<dbReference type="EMBL" id="JBFOLK010000008">
    <property type="protein sequence ID" value="KAL2493474.1"/>
    <property type="molecule type" value="Genomic_DNA"/>
</dbReference>
<dbReference type="PANTHER" id="PTHR13780">
    <property type="entry name" value="AMP-ACTIVATED PROTEIN KINASE, GAMMA REGULATORY SUBUNIT"/>
    <property type="match status" value="1"/>
</dbReference>
<dbReference type="AlphaFoldDB" id="A0ABD1RYE7"/>